<protein>
    <submittedName>
        <fullName evidence="5">Uncharacterized protein</fullName>
    </submittedName>
</protein>
<dbReference type="InterPro" id="IPR007940">
    <property type="entry name" value="SH3BP5"/>
</dbReference>
<gene>
    <name evidence="5" type="ORF">AFUS01_LOCUS37432</name>
</gene>
<evidence type="ECO:0000256" key="4">
    <source>
        <dbReference type="SAM" id="MobiDB-lite"/>
    </source>
</evidence>
<dbReference type="OrthoDB" id="446789at2759"/>
<dbReference type="Proteomes" id="UP000708208">
    <property type="component" value="Unassembled WGS sequence"/>
</dbReference>
<dbReference type="Pfam" id="PF05276">
    <property type="entry name" value="SH3BP5"/>
    <property type="match status" value="1"/>
</dbReference>
<dbReference type="AlphaFoldDB" id="A0A8J2PFE2"/>
<organism evidence="5 6">
    <name type="scientific">Allacma fusca</name>
    <dbReference type="NCBI Taxonomy" id="39272"/>
    <lineage>
        <taxon>Eukaryota</taxon>
        <taxon>Metazoa</taxon>
        <taxon>Ecdysozoa</taxon>
        <taxon>Arthropoda</taxon>
        <taxon>Hexapoda</taxon>
        <taxon>Collembola</taxon>
        <taxon>Symphypleona</taxon>
        <taxon>Sminthuridae</taxon>
        <taxon>Allacma</taxon>
    </lineage>
</organism>
<keyword evidence="6" id="KW-1185">Reference proteome</keyword>
<keyword evidence="2 3" id="KW-0175">Coiled coil</keyword>
<comment type="similarity">
    <text evidence="1">Belongs to the SH3BP5 family.</text>
</comment>
<accession>A0A8J2PFE2</accession>
<proteinExistence type="inferred from homology"/>
<dbReference type="EMBL" id="CAJVCH010543503">
    <property type="protein sequence ID" value="CAG7827442.1"/>
    <property type="molecule type" value="Genomic_DNA"/>
</dbReference>
<dbReference type="GO" id="GO:0005737">
    <property type="term" value="C:cytoplasm"/>
    <property type="evidence" value="ECO:0007669"/>
    <property type="project" value="TreeGrafter"/>
</dbReference>
<dbReference type="PANTHER" id="PTHR19423">
    <property type="entry name" value="SH3 DOMAIN-BINDING PROTEIN 5"/>
    <property type="match status" value="1"/>
</dbReference>
<feature type="coiled-coil region" evidence="3">
    <location>
        <begin position="143"/>
        <end position="205"/>
    </location>
</feature>
<evidence type="ECO:0000256" key="3">
    <source>
        <dbReference type="SAM" id="Coils"/>
    </source>
</evidence>
<dbReference type="PANTHER" id="PTHR19423:SF1">
    <property type="entry name" value="SH3 DOMAIN-BINDING PROTEIN 5"/>
    <property type="match status" value="1"/>
</dbReference>
<feature type="coiled-coil region" evidence="3">
    <location>
        <begin position="10"/>
        <end position="44"/>
    </location>
</feature>
<evidence type="ECO:0000256" key="2">
    <source>
        <dbReference type="ARBA" id="ARBA00023054"/>
    </source>
</evidence>
<reference evidence="5" key="1">
    <citation type="submission" date="2021-06" db="EMBL/GenBank/DDBJ databases">
        <authorList>
            <person name="Hodson N. C."/>
            <person name="Mongue J. A."/>
            <person name="Jaron S. K."/>
        </authorList>
    </citation>
    <scope>NUCLEOTIDE SEQUENCE</scope>
</reference>
<evidence type="ECO:0000313" key="5">
    <source>
        <dbReference type="EMBL" id="CAG7827442.1"/>
    </source>
</evidence>
<dbReference type="GO" id="GO:0035556">
    <property type="term" value="P:intracellular signal transduction"/>
    <property type="evidence" value="ECO:0007669"/>
    <property type="project" value="InterPro"/>
</dbReference>
<comment type="caution">
    <text evidence="5">The sequence shown here is derived from an EMBL/GenBank/DDBJ whole genome shotgun (WGS) entry which is preliminary data.</text>
</comment>
<evidence type="ECO:0000256" key="1">
    <source>
        <dbReference type="ARBA" id="ARBA00007796"/>
    </source>
</evidence>
<evidence type="ECO:0000313" key="6">
    <source>
        <dbReference type="Proteomes" id="UP000708208"/>
    </source>
</evidence>
<name>A0A8J2PFE2_9HEXA</name>
<dbReference type="GO" id="GO:0004860">
    <property type="term" value="F:protein kinase inhibitor activity"/>
    <property type="evidence" value="ECO:0007669"/>
    <property type="project" value="TreeGrafter"/>
</dbReference>
<sequence>MDDDYLDPRIQVELEKLNNATNDINNLEKELDNAQEEFRITLSKSTAELNKLIQKFGNSIELSRPFYEALKEAKSAHRALHETTVLFQRANVIHEDAKNRVSLTEEKLKSGDGFDDGLQEILNIATLKVTESNKTKQDFSRLHKKLTDEFTQCEKNVYNLEKKLCKHIQKSQPYFELTEKLNAELNSIKEKIQALQRKLIQSKCDYSSSLKKLEFISEEIHYQRQAQNNNYCIKNNNIENNYNNHSNNRNSVNNCNINASEND</sequence>
<feature type="region of interest" description="Disordered" evidence="4">
    <location>
        <begin position="243"/>
        <end position="263"/>
    </location>
</feature>